<dbReference type="Proteomes" id="UP001159364">
    <property type="component" value="Linkage Group LG04"/>
</dbReference>
<feature type="region of interest" description="Disordered" evidence="1">
    <location>
        <begin position="189"/>
        <end position="222"/>
    </location>
</feature>
<dbReference type="PANTHER" id="PTHR36388:SF1">
    <property type="entry name" value="OS02G0469000 PROTEIN"/>
    <property type="match status" value="1"/>
</dbReference>
<sequence length="276" mass="29918">MHFQVSLVLYLNRVQFEAFISHVQCCLIFVGRRCQCFVGTLAMAFGDEKVEGSVASLVLGSSISSQNGDPLSTEDLAWVDSCLVKDPEIPGGDWNSITDALIEILSQQGSHKSTVPETNSFLDGNDMEMVPPGEVGSSNFVESVEGIEHESIPAIEETGTRSDGSTIENGTSVLFSQLLLEPLSETSVKDPFLPNYKDESAAANDSEDSELDAGLTTNEEPSTEDIFRVWDLGIPEEEAELIKQLKKALAGSEAWEDLKEESVDSLVSGISDLSLY</sequence>
<protein>
    <submittedName>
        <fullName evidence="2">Uncharacterized protein</fullName>
    </submittedName>
</protein>
<evidence type="ECO:0000256" key="1">
    <source>
        <dbReference type="SAM" id="MobiDB-lite"/>
    </source>
</evidence>
<evidence type="ECO:0000313" key="2">
    <source>
        <dbReference type="EMBL" id="KAJ8767114.1"/>
    </source>
</evidence>
<evidence type="ECO:0000313" key="3">
    <source>
        <dbReference type="Proteomes" id="UP001159364"/>
    </source>
</evidence>
<reference evidence="2 3" key="1">
    <citation type="submission" date="2021-09" db="EMBL/GenBank/DDBJ databases">
        <title>Genomic insights and catalytic innovation underlie evolution of tropane alkaloids biosynthesis.</title>
        <authorList>
            <person name="Wang Y.-J."/>
            <person name="Tian T."/>
            <person name="Huang J.-P."/>
            <person name="Huang S.-X."/>
        </authorList>
    </citation>
    <scope>NUCLEOTIDE SEQUENCE [LARGE SCALE GENOMIC DNA]</scope>
    <source>
        <strain evidence="2">KIB-2018</strain>
        <tissue evidence="2">Leaf</tissue>
    </source>
</reference>
<dbReference type="PANTHER" id="PTHR36388">
    <property type="entry name" value="OS02G0469000 PROTEIN"/>
    <property type="match status" value="1"/>
</dbReference>
<dbReference type="AlphaFoldDB" id="A0AAV8TMF7"/>
<organism evidence="2 3">
    <name type="scientific">Erythroxylum novogranatense</name>
    <dbReference type="NCBI Taxonomy" id="1862640"/>
    <lineage>
        <taxon>Eukaryota</taxon>
        <taxon>Viridiplantae</taxon>
        <taxon>Streptophyta</taxon>
        <taxon>Embryophyta</taxon>
        <taxon>Tracheophyta</taxon>
        <taxon>Spermatophyta</taxon>
        <taxon>Magnoliopsida</taxon>
        <taxon>eudicotyledons</taxon>
        <taxon>Gunneridae</taxon>
        <taxon>Pentapetalae</taxon>
        <taxon>rosids</taxon>
        <taxon>fabids</taxon>
        <taxon>Malpighiales</taxon>
        <taxon>Erythroxylaceae</taxon>
        <taxon>Erythroxylum</taxon>
    </lineage>
</organism>
<keyword evidence="3" id="KW-1185">Reference proteome</keyword>
<gene>
    <name evidence="2" type="ORF">K2173_013511</name>
</gene>
<accession>A0AAV8TMF7</accession>
<name>A0AAV8TMF7_9ROSI</name>
<comment type="caution">
    <text evidence="2">The sequence shown here is derived from an EMBL/GenBank/DDBJ whole genome shotgun (WGS) entry which is preliminary data.</text>
</comment>
<dbReference type="EMBL" id="JAIWQS010000004">
    <property type="protein sequence ID" value="KAJ8767114.1"/>
    <property type="molecule type" value="Genomic_DNA"/>
</dbReference>
<proteinExistence type="predicted"/>